<proteinExistence type="predicted"/>
<evidence type="ECO:0000256" key="1">
    <source>
        <dbReference type="SAM" id="Phobius"/>
    </source>
</evidence>
<protein>
    <submittedName>
        <fullName evidence="2">Uncharacterized protein</fullName>
    </submittedName>
</protein>
<sequence length="184" mass="21119">MGIKGKWEIFFRLFGMILFLIGIISTVILDFYLLQDILVYIFLIIILVLLFSLIIGLKLELKTLMENQLMVLTIISMFSSIILIIGSIISHQQSIITIFLFLTLSNSLAIISWHFSLSLYKKKKFIFIIGSTIYVFISLFLRIQVLMKNFGLICLLPLIIIIIGIGTIITAEIILIKKKLLKYI</sequence>
<reference evidence="2" key="1">
    <citation type="journal article" date="2015" name="Nature">
        <title>Complex archaea that bridge the gap between prokaryotes and eukaryotes.</title>
        <authorList>
            <person name="Spang A."/>
            <person name="Saw J.H."/>
            <person name="Jorgensen S.L."/>
            <person name="Zaremba-Niedzwiedzka K."/>
            <person name="Martijn J."/>
            <person name="Lind A.E."/>
            <person name="van Eijk R."/>
            <person name="Schleper C."/>
            <person name="Guy L."/>
            <person name="Ettema T.J."/>
        </authorList>
    </citation>
    <scope>NUCLEOTIDE SEQUENCE</scope>
</reference>
<feature type="transmembrane region" description="Helical" evidence="1">
    <location>
        <begin position="69"/>
        <end position="89"/>
    </location>
</feature>
<keyword evidence="1" id="KW-0472">Membrane</keyword>
<dbReference type="EMBL" id="LAZR01014642">
    <property type="protein sequence ID" value="KKM16583.1"/>
    <property type="molecule type" value="Genomic_DNA"/>
</dbReference>
<feature type="transmembrane region" description="Helical" evidence="1">
    <location>
        <begin position="150"/>
        <end position="176"/>
    </location>
</feature>
<keyword evidence="1" id="KW-1133">Transmembrane helix</keyword>
<evidence type="ECO:0000313" key="2">
    <source>
        <dbReference type="EMBL" id="KKM16583.1"/>
    </source>
</evidence>
<dbReference type="AlphaFoldDB" id="A0A0F9K381"/>
<comment type="caution">
    <text evidence="2">The sequence shown here is derived from an EMBL/GenBank/DDBJ whole genome shotgun (WGS) entry which is preliminary data.</text>
</comment>
<accession>A0A0F9K381</accession>
<gene>
    <name evidence="2" type="ORF">LCGC14_1684400</name>
</gene>
<keyword evidence="1" id="KW-0812">Transmembrane</keyword>
<name>A0A0F9K381_9ZZZZ</name>
<feature type="transmembrane region" description="Helical" evidence="1">
    <location>
        <begin position="95"/>
        <end position="113"/>
    </location>
</feature>
<organism evidence="2">
    <name type="scientific">marine sediment metagenome</name>
    <dbReference type="NCBI Taxonomy" id="412755"/>
    <lineage>
        <taxon>unclassified sequences</taxon>
        <taxon>metagenomes</taxon>
        <taxon>ecological metagenomes</taxon>
    </lineage>
</organism>
<feature type="transmembrane region" description="Helical" evidence="1">
    <location>
        <begin position="37"/>
        <end position="57"/>
    </location>
</feature>
<feature type="transmembrane region" description="Helical" evidence="1">
    <location>
        <begin position="9"/>
        <end position="31"/>
    </location>
</feature>
<feature type="transmembrane region" description="Helical" evidence="1">
    <location>
        <begin position="125"/>
        <end position="144"/>
    </location>
</feature>